<dbReference type="SMART" id="SM00028">
    <property type="entry name" value="TPR"/>
    <property type="match status" value="3"/>
</dbReference>
<dbReference type="Proteomes" id="UP000053237">
    <property type="component" value="Unassembled WGS sequence"/>
</dbReference>
<keyword evidence="8" id="KW-1185">Reference proteome</keyword>
<dbReference type="SUPFAM" id="SSF48452">
    <property type="entry name" value="TPR-like"/>
    <property type="match status" value="1"/>
</dbReference>
<dbReference type="Gene3D" id="1.25.40.10">
    <property type="entry name" value="Tetratricopeptide repeat domain"/>
    <property type="match status" value="1"/>
</dbReference>
<dbReference type="PROSITE" id="PS50005">
    <property type="entry name" value="TPR"/>
    <property type="match status" value="2"/>
</dbReference>
<comment type="caution">
    <text evidence="7">The sequence shown here is derived from an EMBL/GenBank/DDBJ whole genome shotgun (WGS) entry which is preliminary data.</text>
</comment>
<evidence type="ECO:0000313" key="8">
    <source>
        <dbReference type="Proteomes" id="UP000053237"/>
    </source>
</evidence>
<evidence type="ECO:0000256" key="2">
    <source>
        <dbReference type="ARBA" id="ARBA00022723"/>
    </source>
</evidence>
<keyword evidence="5" id="KW-0802">TPR repeat</keyword>
<dbReference type="OrthoDB" id="409330at2759"/>
<dbReference type="InterPro" id="IPR011990">
    <property type="entry name" value="TPR-like_helical_dom_sf"/>
</dbReference>
<dbReference type="PANTHER" id="PTHR12103:SF12">
    <property type="entry name" value="FI20020P1"/>
    <property type="match status" value="1"/>
</dbReference>
<keyword evidence="4" id="KW-0460">Magnesium</keyword>
<dbReference type="Pfam" id="PF05761">
    <property type="entry name" value="5_nucleotid"/>
    <property type="match status" value="1"/>
</dbReference>
<evidence type="ECO:0000256" key="1">
    <source>
        <dbReference type="ARBA" id="ARBA00009589"/>
    </source>
</evidence>
<dbReference type="InterPro" id="IPR019734">
    <property type="entry name" value="TPR_rpt"/>
</dbReference>
<evidence type="ECO:0000256" key="4">
    <source>
        <dbReference type="ARBA" id="ARBA00022842"/>
    </source>
</evidence>
<protein>
    <recommendedName>
        <fullName evidence="6">EMC2 TPR-like domain-containing protein</fullName>
    </recommendedName>
</protein>
<keyword evidence="3" id="KW-0378">Hydrolase</keyword>
<feature type="repeat" description="TPR" evidence="5">
    <location>
        <begin position="502"/>
        <end position="535"/>
    </location>
</feature>
<dbReference type="Gene3D" id="3.40.50.1000">
    <property type="entry name" value="HAD superfamily/HAD-like"/>
    <property type="match status" value="1"/>
</dbReference>
<comment type="similarity">
    <text evidence="1">Belongs to the 5'(3')-deoxyribonucleotidase family.</text>
</comment>
<feature type="domain" description="EMC2 TPR-like" evidence="6">
    <location>
        <begin position="505"/>
        <end position="613"/>
    </location>
</feature>
<keyword evidence="2" id="KW-0479">Metal-binding</keyword>
<dbReference type="InterPro" id="IPR008380">
    <property type="entry name" value="HAD-SF_hydro_IG_5-nucl"/>
</dbReference>
<evidence type="ECO:0000313" key="7">
    <source>
        <dbReference type="EMBL" id="CCI49681.1"/>
    </source>
</evidence>
<reference evidence="7 8" key="1">
    <citation type="submission" date="2012-05" db="EMBL/GenBank/DDBJ databases">
        <title>Recombination and specialization in a pathogen metapopulation.</title>
        <authorList>
            <person name="Gardiner A."/>
            <person name="Kemen E."/>
            <person name="Schultz-Larsen T."/>
            <person name="MacLean D."/>
            <person name="Van Oosterhout C."/>
            <person name="Jones J.D.G."/>
        </authorList>
    </citation>
    <scope>NUCLEOTIDE SEQUENCE [LARGE SCALE GENOMIC DNA]</scope>
    <source>
        <strain evidence="7 8">Ac Nc2</strain>
    </source>
</reference>
<dbReference type="AlphaFoldDB" id="A0A024GRY2"/>
<dbReference type="InterPro" id="IPR023214">
    <property type="entry name" value="HAD_sf"/>
</dbReference>
<organism evidence="7 8">
    <name type="scientific">Albugo candida</name>
    <dbReference type="NCBI Taxonomy" id="65357"/>
    <lineage>
        <taxon>Eukaryota</taxon>
        <taxon>Sar</taxon>
        <taxon>Stramenopiles</taxon>
        <taxon>Oomycota</taxon>
        <taxon>Peronosporomycetes</taxon>
        <taxon>Albuginales</taxon>
        <taxon>Albuginaceae</taxon>
        <taxon>Albugo</taxon>
    </lineage>
</organism>
<dbReference type="InterPro" id="IPR055217">
    <property type="entry name" value="TPR_EMC2"/>
</dbReference>
<dbReference type="FunFam" id="3.40.50.1000:FF:000176">
    <property type="entry name" value="5'-nucleotidase domain-containing protein, putative"/>
    <property type="match status" value="1"/>
</dbReference>
<dbReference type="GO" id="GO:0046872">
    <property type="term" value="F:metal ion binding"/>
    <property type="evidence" value="ECO:0007669"/>
    <property type="project" value="UniProtKB-KW"/>
</dbReference>
<dbReference type="InterPro" id="IPR036412">
    <property type="entry name" value="HAD-like_sf"/>
</dbReference>
<dbReference type="GO" id="GO:0008253">
    <property type="term" value="F:5'-nucleotidase activity"/>
    <property type="evidence" value="ECO:0007669"/>
    <property type="project" value="TreeGrafter"/>
</dbReference>
<gene>
    <name evidence="7" type="ORF">BN9_110500</name>
</gene>
<evidence type="ECO:0000256" key="3">
    <source>
        <dbReference type="ARBA" id="ARBA00022801"/>
    </source>
</evidence>
<dbReference type="EMBL" id="CAIX01000326">
    <property type="protein sequence ID" value="CCI49681.1"/>
    <property type="molecule type" value="Genomic_DNA"/>
</dbReference>
<evidence type="ECO:0000259" key="6">
    <source>
        <dbReference type="Pfam" id="PF22890"/>
    </source>
</evidence>
<sequence length="707" mass="81367">MARDFMVNKLRYPEGIAKYTFDPSFAIRGLTIDKERGLLCKISSHQKLCYRSVFRGRQRLSREEIINLYGGSRHISVTYRAAKMEPLNDLFSVAHACLFADVVQYLRDHEIEYEPIAIVEDVGAAIQQVHLTGHMHKIVAQNIAAYVEPNAVLRPFLERLRSNGKKLFLCTNSSFPYIDAGLRHMVGDSWQQLFDVVLVSARKPNFYTRQRAFRVLDAKRKQVQWQAVRYLQQGQIYTQGSVRQLMNMTEWVGNRVLYIGDSLFSDLVEPSRINGWRTGAIIRELEDEINVQRTPSYQFLAFQISAIEEMLRKIHYERHADDNEESRRFVSTLVECHPEIQHQLEDLIHPTFGSVFRAESYPSQFAFFVQRYVDIYAARLENLAEYPEGHTFYPERLSLPHEQRIALETPSMEYLKKLQAAEKGGGYHQYVDLLTLIRKENKRVPHIVLKYGTTLIEKHAYRLGDTLWTIYELVFLAAIDTHQIETAELCLKKLIDRFPQSARVKRLIGMSAEVKGEFKNALDIYDKILQENPANALVIKRKIAVLKAQEKTQEVILALNAFLKTYQTDQTAWLELAETYLTRGSYAYAGFCYEELLLLNPADSAYHVRLADIYCTIGGMKNLRNARKHYSHALQINKQYNARALYGLLVCTASIAADKKGGQDPDDAALNARIREYAIKHLQQGYQQQAPADICGIATKVFEAIRS</sequence>
<dbReference type="InParanoid" id="A0A024GRY2"/>
<dbReference type="SUPFAM" id="SSF56784">
    <property type="entry name" value="HAD-like"/>
    <property type="match status" value="1"/>
</dbReference>
<name>A0A024GRY2_9STRA</name>
<dbReference type="PANTHER" id="PTHR12103">
    <property type="entry name" value="5'-NUCLEOTIDASE DOMAIN-CONTAINING"/>
    <property type="match status" value="1"/>
</dbReference>
<dbReference type="NCBIfam" id="TIGR02244">
    <property type="entry name" value="HAD-IG-Ncltidse"/>
    <property type="match status" value="1"/>
</dbReference>
<accession>A0A024GRY2</accession>
<feature type="repeat" description="TPR" evidence="5">
    <location>
        <begin position="570"/>
        <end position="603"/>
    </location>
</feature>
<dbReference type="Pfam" id="PF22890">
    <property type="entry name" value="TPR_EMC2"/>
    <property type="match status" value="1"/>
</dbReference>
<evidence type="ECO:0000256" key="5">
    <source>
        <dbReference type="PROSITE-ProRule" id="PRU00339"/>
    </source>
</evidence>
<proteinExistence type="inferred from homology"/>